<evidence type="ECO:0000313" key="15">
    <source>
        <dbReference type="EMBL" id="CAG5098550.1"/>
    </source>
</evidence>
<gene>
    <name evidence="15" type="ORF">OKIOD_LOCUS7325</name>
</gene>
<evidence type="ECO:0000259" key="12">
    <source>
        <dbReference type="Pfam" id="PF00205"/>
    </source>
</evidence>
<dbReference type="SUPFAM" id="SSF52518">
    <property type="entry name" value="Thiamin diphosphate-binding fold (THDP-binding)"/>
    <property type="match status" value="2"/>
</dbReference>
<evidence type="ECO:0000256" key="1">
    <source>
        <dbReference type="ARBA" id="ARBA00001946"/>
    </source>
</evidence>
<evidence type="ECO:0000256" key="8">
    <source>
        <dbReference type="ARBA" id="ARBA00032551"/>
    </source>
</evidence>
<comment type="catalytic activity">
    <reaction evidence="9">
        <text>2-hydroxyoctadecanoyl-CoA = heptadecanal + formyl-CoA</text>
        <dbReference type="Rhea" id="RHEA:55196"/>
        <dbReference type="ChEBI" id="CHEBI:57376"/>
        <dbReference type="ChEBI" id="CHEBI:74116"/>
        <dbReference type="ChEBI" id="CHEBI:138631"/>
    </reaction>
    <physiologicalReaction direction="left-to-right" evidence="9">
        <dbReference type="Rhea" id="RHEA:55197"/>
    </physiologicalReaction>
</comment>
<protein>
    <recommendedName>
        <fullName evidence="4">2-hydroxyacyl-CoA lyase 2</fullName>
    </recommendedName>
    <alternativeName>
        <fullName evidence="8">Acetolactate synthase-like protein</fullName>
    </alternativeName>
    <alternativeName>
        <fullName evidence="7">IlvB-like protein</fullName>
    </alternativeName>
</protein>
<proteinExistence type="inferred from homology"/>
<dbReference type="InterPro" id="IPR029061">
    <property type="entry name" value="THDP-binding"/>
</dbReference>
<evidence type="ECO:0000259" key="14">
    <source>
        <dbReference type="Pfam" id="PF02776"/>
    </source>
</evidence>
<keyword evidence="16" id="KW-1185">Reference proteome</keyword>
<comment type="cofactor">
    <cofactor evidence="1">
        <name>Mg(2+)</name>
        <dbReference type="ChEBI" id="CHEBI:18420"/>
    </cofactor>
</comment>
<comment type="cofactor">
    <cofactor evidence="2">
        <name>thiamine diphosphate</name>
        <dbReference type="ChEBI" id="CHEBI:58937"/>
    </cofactor>
</comment>
<accession>A0ABN7SEE7</accession>
<evidence type="ECO:0000256" key="10">
    <source>
        <dbReference type="ARBA" id="ARBA00048767"/>
    </source>
</evidence>
<dbReference type="InterPro" id="IPR029035">
    <property type="entry name" value="DHS-like_NAD/FAD-binding_dom"/>
</dbReference>
<evidence type="ECO:0000256" key="7">
    <source>
        <dbReference type="ARBA" id="ARBA00030510"/>
    </source>
</evidence>
<dbReference type="PROSITE" id="PS00187">
    <property type="entry name" value="TPP_ENZYMES"/>
    <property type="match status" value="1"/>
</dbReference>
<dbReference type="Pfam" id="PF02776">
    <property type="entry name" value="TPP_enzyme_N"/>
    <property type="match status" value="1"/>
</dbReference>
<dbReference type="InterPro" id="IPR012001">
    <property type="entry name" value="Thiamin_PyroP_enz_TPP-bd_dom"/>
</dbReference>
<feature type="domain" description="Thiamine pyrophosphate enzyme N-terminal TPP-binding" evidence="14">
    <location>
        <begin position="40"/>
        <end position="153"/>
    </location>
</feature>
<keyword evidence="5" id="KW-0479">Metal-binding</keyword>
<keyword evidence="6 11" id="KW-0786">Thiamine pyrophosphate</keyword>
<evidence type="ECO:0000256" key="3">
    <source>
        <dbReference type="ARBA" id="ARBA00007812"/>
    </source>
</evidence>
<dbReference type="SUPFAM" id="SSF52467">
    <property type="entry name" value="DHS-like NAD/FAD-binding domain"/>
    <property type="match status" value="1"/>
</dbReference>
<sequence>MSSTLRRFRQICSRTWKTSNLRRIMSYAMMPAPNLSEKRHGGNVVASVLKANAVDSIFVLSGGHVSPIFVGCEELGIRVIDTRNESNAVFAADANARLTGGIGVAVVTAGPGVTNTVTALKNAQMAGSPVLLLGGAAATLLKGRGALQDIEQLDVLRTVCKETFTVSTVRDIVPTLHSAIECAISGNPGPVFVELPIDTLYPMEMAQSELNPPTGNTAGAKVVKLFLDAYIHNLFTRGFDNSASMITPRALPISEGAVEDAKSLLLQAKRPVFVLQSQTVLQPSKLHHLADLLEKTGAPVFLGGMARGLLGGESTVQCRHARGNALKEADVIFLCGVPPDFRLNYGRNLPKSAKIVTINRDPDALKQNTDLFWKPKMAVNADPADFMIALLEKCPSNVAPEWLETCKNRDDDRDEEIAEKASSPATDGINPIHLFRELDSILPDDTILIADGGDFVGTGSYILRPRAPLSWLDPGAYGTLGVGGGFALGAAAAFPDRPVLIVYGDGSCGYSLIEVDSIKRLGFDNIHCIIGNDGRWNQILRAQEQLLGSPVANMLERSEYEKIAHAFGADGIKLGPEDKDLALTFSKILKSGKPTVINALLGSTDFRDGSISV</sequence>
<evidence type="ECO:0000256" key="5">
    <source>
        <dbReference type="ARBA" id="ARBA00022723"/>
    </source>
</evidence>
<evidence type="ECO:0000256" key="11">
    <source>
        <dbReference type="RuleBase" id="RU362132"/>
    </source>
</evidence>
<dbReference type="InterPro" id="IPR045229">
    <property type="entry name" value="TPP_enz"/>
</dbReference>
<name>A0ABN7SEE7_OIKDI</name>
<dbReference type="InterPro" id="IPR011766">
    <property type="entry name" value="TPP_enzyme_TPP-bd"/>
</dbReference>
<comment type="catalytic activity">
    <reaction evidence="10">
        <text>(2R)-hydroxyhexadecanoyl-CoA = pentadecanal + formyl-CoA</text>
        <dbReference type="Rhea" id="RHEA:55212"/>
        <dbReference type="ChEBI" id="CHEBI:17302"/>
        <dbReference type="ChEBI" id="CHEBI:57376"/>
        <dbReference type="ChEBI" id="CHEBI:138654"/>
    </reaction>
    <physiologicalReaction direction="left-to-right" evidence="10">
        <dbReference type="Rhea" id="RHEA:55213"/>
    </physiologicalReaction>
</comment>
<feature type="domain" description="Thiamine pyrophosphate enzyme TPP-binding" evidence="13">
    <location>
        <begin position="453"/>
        <end position="598"/>
    </location>
</feature>
<evidence type="ECO:0000256" key="9">
    <source>
        <dbReference type="ARBA" id="ARBA00048738"/>
    </source>
</evidence>
<dbReference type="EMBL" id="OU015569">
    <property type="protein sequence ID" value="CAG5098550.1"/>
    <property type="molecule type" value="Genomic_DNA"/>
</dbReference>
<dbReference type="Pfam" id="PF02775">
    <property type="entry name" value="TPP_enzyme_C"/>
    <property type="match status" value="1"/>
</dbReference>
<evidence type="ECO:0000256" key="2">
    <source>
        <dbReference type="ARBA" id="ARBA00001964"/>
    </source>
</evidence>
<evidence type="ECO:0000313" key="16">
    <source>
        <dbReference type="Proteomes" id="UP001158576"/>
    </source>
</evidence>
<dbReference type="Pfam" id="PF00205">
    <property type="entry name" value="TPP_enzyme_M"/>
    <property type="match status" value="1"/>
</dbReference>
<dbReference type="InterPro" id="IPR012000">
    <property type="entry name" value="Thiamin_PyroP_enz_cen_dom"/>
</dbReference>
<reference evidence="15 16" key="1">
    <citation type="submission" date="2021-04" db="EMBL/GenBank/DDBJ databases">
        <authorList>
            <person name="Bliznina A."/>
        </authorList>
    </citation>
    <scope>NUCLEOTIDE SEQUENCE [LARGE SCALE GENOMIC DNA]</scope>
</reference>
<dbReference type="CDD" id="cd07035">
    <property type="entry name" value="TPP_PYR_POX_like"/>
    <property type="match status" value="1"/>
</dbReference>
<evidence type="ECO:0000256" key="4">
    <source>
        <dbReference type="ARBA" id="ARBA00018936"/>
    </source>
</evidence>
<evidence type="ECO:0000256" key="6">
    <source>
        <dbReference type="ARBA" id="ARBA00023052"/>
    </source>
</evidence>
<organism evidence="15 16">
    <name type="scientific">Oikopleura dioica</name>
    <name type="common">Tunicate</name>
    <dbReference type="NCBI Taxonomy" id="34765"/>
    <lineage>
        <taxon>Eukaryota</taxon>
        <taxon>Metazoa</taxon>
        <taxon>Chordata</taxon>
        <taxon>Tunicata</taxon>
        <taxon>Appendicularia</taxon>
        <taxon>Copelata</taxon>
        <taxon>Oikopleuridae</taxon>
        <taxon>Oikopleura</taxon>
    </lineage>
</organism>
<dbReference type="Gene3D" id="3.40.50.970">
    <property type="match status" value="2"/>
</dbReference>
<feature type="domain" description="Thiamine pyrophosphate enzyme central" evidence="12">
    <location>
        <begin position="258"/>
        <end position="390"/>
    </location>
</feature>
<dbReference type="InterPro" id="IPR000399">
    <property type="entry name" value="TPP-bd_CS"/>
</dbReference>
<evidence type="ECO:0000259" key="13">
    <source>
        <dbReference type="Pfam" id="PF02775"/>
    </source>
</evidence>
<comment type="similarity">
    <text evidence="3 11">Belongs to the TPP enzyme family.</text>
</comment>
<dbReference type="Proteomes" id="UP001158576">
    <property type="component" value="Chromosome XSR"/>
</dbReference>
<dbReference type="PANTHER" id="PTHR18968">
    <property type="entry name" value="THIAMINE PYROPHOSPHATE ENZYMES"/>
    <property type="match status" value="1"/>
</dbReference>
<dbReference type="Gene3D" id="3.40.50.1220">
    <property type="entry name" value="TPP-binding domain"/>
    <property type="match status" value="1"/>
</dbReference>
<dbReference type="PANTHER" id="PTHR18968:SF166">
    <property type="entry name" value="2-HYDROXYACYL-COA LYASE 2"/>
    <property type="match status" value="1"/>
</dbReference>